<evidence type="ECO:0000313" key="13">
    <source>
        <dbReference type="Proteomes" id="UP001186944"/>
    </source>
</evidence>
<keyword evidence="5" id="KW-0378">Hydrolase</keyword>
<dbReference type="PRINTS" id="PR00730">
    <property type="entry name" value="THERMOLYSIN"/>
</dbReference>
<keyword evidence="3" id="KW-0479">Metal-binding</keyword>
<keyword evidence="2" id="KW-0645">Protease</keyword>
<feature type="domain" description="Peptidase M4 C-terminal" evidence="10">
    <location>
        <begin position="378"/>
        <end position="522"/>
    </location>
</feature>
<dbReference type="Pfam" id="PF07504">
    <property type="entry name" value="FTP"/>
    <property type="match status" value="1"/>
</dbReference>
<dbReference type="InterPro" id="IPR001570">
    <property type="entry name" value="Peptidase_M4_C_domain"/>
</dbReference>
<dbReference type="PANTHER" id="PTHR33794">
    <property type="entry name" value="BACILLOLYSIN"/>
    <property type="match status" value="1"/>
</dbReference>
<keyword evidence="13" id="KW-1185">Reference proteome</keyword>
<keyword evidence="8" id="KW-0472">Membrane</keyword>
<evidence type="ECO:0000256" key="3">
    <source>
        <dbReference type="ARBA" id="ARBA00022723"/>
    </source>
</evidence>
<dbReference type="SUPFAM" id="SSF55486">
    <property type="entry name" value="Metalloproteases ('zincins'), catalytic domain"/>
    <property type="match status" value="1"/>
</dbReference>
<dbReference type="InterPro" id="IPR023612">
    <property type="entry name" value="Peptidase_M4"/>
</dbReference>
<comment type="similarity">
    <text evidence="1">Belongs to the peptidase M4 family.</text>
</comment>
<evidence type="ECO:0000256" key="7">
    <source>
        <dbReference type="ARBA" id="ARBA00023049"/>
    </source>
</evidence>
<dbReference type="Gene3D" id="3.10.170.10">
    <property type="match status" value="1"/>
</dbReference>
<dbReference type="Gene3D" id="1.10.390.10">
    <property type="entry name" value="Neutral Protease Domain 2"/>
    <property type="match status" value="1"/>
</dbReference>
<evidence type="ECO:0000256" key="2">
    <source>
        <dbReference type="ARBA" id="ARBA00022670"/>
    </source>
</evidence>
<keyword evidence="8" id="KW-0812">Transmembrane</keyword>
<dbReference type="InterPro" id="IPR050728">
    <property type="entry name" value="Zinc_Metalloprotease_M4"/>
</dbReference>
<dbReference type="Pfam" id="PF01447">
    <property type="entry name" value="Peptidase_M4"/>
    <property type="match status" value="1"/>
</dbReference>
<dbReference type="GO" id="GO:0004222">
    <property type="term" value="F:metalloendopeptidase activity"/>
    <property type="evidence" value="ECO:0007669"/>
    <property type="project" value="InterPro"/>
</dbReference>
<sequence length="666" mass="75438">MTGLHDGLSPTLMREVRARQPFLFKWCVFALALVYVTSYKRVDVRQRALETISLRNEAKMHRIRKRAAIETDSQITKSELLRLQPYEDLNIIKTEQSSQGFLVEKLQETYKNIPVFDGALTVEVSKDGILTGGATGTLIQDIERDLPDVNTRLSKDMALDIAVKAEVDENRRSDIGDEKIELWIYPWEDSKAKLVYYVQYLIETEPAKRPTMIIDAQSGEILERFSALENICSSDSVKGFGGNVKQGKIEYGKYPYCIQPTQKCLLENEYVRVVDMNESENETSTTQETISYQCSTGLNDTDKGAFSPSLDAFFYGTIVAKMYEEWIVLRVHFGKDVDNAMWNGKNVSFGDGDYMFYPLVSLDIVGHEIGHGVVDQNSNLFYMRQSGGINEAFADILGESAVAFFSESNVDWNIGKEVTRQMPFLRTFENPELDGSIAHVDNYTAEQVPHRLSGPFRLAFYNIVAKHNVSFRNAFRAFDRTNKLYWHHMSTYQQAGCDVIKAAYDLGLNVGIFQKSFSAIGVTDCFTLENIPYLTFNRTSSGIKVSEDSHPIFKFKTPLWTANVSVLTTSTEGDVEIRVSDQSDFSCNQSSTIVSNKKLTFEPDGGVDIYIELYAATNNTLNVDLLVSYECNESWKPNMTEYSFDTMLSYCVYHFECGLPMPEGFC</sequence>
<evidence type="ECO:0000313" key="12">
    <source>
        <dbReference type="EMBL" id="KAK3090875.1"/>
    </source>
</evidence>
<name>A0AA88XS77_PINIB</name>
<evidence type="ECO:0000259" key="11">
    <source>
        <dbReference type="Pfam" id="PF07504"/>
    </source>
</evidence>
<protein>
    <submittedName>
        <fullName evidence="12">Uncharacterized protein</fullName>
    </submittedName>
</protein>
<reference evidence="12" key="1">
    <citation type="submission" date="2019-08" db="EMBL/GenBank/DDBJ databases">
        <title>The improved chromosome-level genome for the pearl oyster Pinctada fucata martensii using PacBio sequencing and Hi-C.</title>
        <authorList>
            <person name="Zheng Z."/>
        </authorList>
    </citation>
    <scope>NUCLEOTIDE SEQUENCE</scope>
    <source>
        <strain evidence="12">ZZ-2019</strain>
        <tissue evidence="12">Adductor muscle</tissue>
    </source>
</reference>
<evidence type="ECO:0000256" key="8">
    <source>
        <dbReference type="SAM" id="Phobius"/>
    </source>
</evidence>
<dbReference type="EMBL" id="VSWD01000010">
    <property type="protein sequence ID" value="KAK3090875.1"/>
    <property type="molecule type" value="Genomic_DNA"/>
</dbReference>
<evidence type="ECO:0000256" key="5">
    <source>
        <dbReference type="ARBA" id="ARBA00022801"/>
    </source>
</evidence>
<keyword evidence="6" id="KW-0862">Zinc</keyword>
<keyword evidence="4" id="KW-0732">Signal</keyword>
<dbReference type="GO" id="GO:0006508">
    <property type="term" value="P:proteolysis"/>
    <property type="evidence" value="ECO:0007669"/>
    <property type="project" value="UniProtKB-KW"/>
</dbReference>
<feature type="domain" description="FTP" evidence="11">
    <location>
        <begin position="87"/>
        <end position="130"/>
    </location>
</feature>
<dbReference type="Proteomes" id="UP001186944">
    <property type="component" value="Unassembled WGS sequence"/>
</dbReference>
<dbReference type="Pfam" id="PF02868">
    <property type="entry name" value="Peptidase_M4_C"/>
    <property type="match status" value="1"/>
</dbReference>
<dbReference type="CDD" id="cd09597">
    <property type="entry name" value="M4_TLP"/>
    <property type="match status" value="1"/>
</dbReference>
<dbReference type="GO" id="GO:0046872">
    <property type="term" value="F:metal ion binding"/>
    <property type="evidence" value="ECO:0007669"/>
    <property type="project" value="UniProtKB-KW"/>
</dbReference>
<evidence type="ECO:0000256" key="4">
    <source>
        <dbReference type="ARBA" id="ARBA00022729"/>
    </source>
</evidence>
<dbReference type="InterPro" id="IPR011096">
    <property type="entry name" value="FTP_domain"/>
</dbReference>
<dbReference type="InterPro" id="IPR013856">
    <property type="entry name" value="Peptidase_M4_domain"/>
</dbReference>
<keyword evidence="7" id="KW-0482">Metalloprotease</keyword>
<accession>A0AA88XS77</accession>
<organism evidence="12 13">
    <name type="scientific">Pinctada imbricata</name>
    <name type="common">Atlantic pearl-oyster</name>
    <name type="synonym">Pinctada martensii</name>
    <dbReference type="NCBI Taxonomy" id="66713"/>
    <lineage>
        <taxon>Eukaryota</taxon>
        <taxon>Metazoa</taxon>
        <taxon>Spiralia</taxon>
        <taxon>Lophotrochozoa</taxon>
        <taxon>Mollusca</taxon>
        <taxon>Bivalvia</taxon>
        <taxon>Autobranchia</taxon>
        <taxon>Pteriomorphia</taxon>
        <taxon>Pterioida</taxon>
        <taxon>Pterioidea</taxon>
        <taxon>Pteriidae</taxon>
        <taxon>Pinctada</taxon>
    </lineage>
</organism>
<feature type="transmembrane region" description="Helical" evidence="8">
    <location>
        <begin position="22"/>
        <end position="39"/>
    </location>
</feature>
<dbReference type="PANTHER" id="PTHR33794:SF1">
    <property type="entry name" value="BACILLOLYSIN"/>
    <property type="match status" value="1"/>
</dbReference>
<comment type="caution">
    <text evidence="12">The sequence shown here is derived from an EMBL/GenBank/DDBJ whole genome shotgun (WGS) entry which is preliminary data.</text>
</comment>
<keyword evidence="8" id="KW-1133">Transmembrane helix</keyword>
<evidence type="ECO:0000256" key="6">
    <source>
        <dbReference type="ARBA" id="ARBA00022833"/>
    </source>
</evidence>
<dbReference type="InterPro" id="IPR027268">
    <property type="entry name" value="Peptidase_M4/M1_CTD_sf"/>
</dbReference>
<evidence type="ECO:0000259" key="10">
    <source>
        <dbReference type="Pfam" id="PF02868"/>
    </source>
</evidence>
<gene>
    <name evidence="12" type="ORF">FSP39_015402</name>
</gene>
<dbReference type="Gene3D" id="3.10.450.490">
    <property type="match status" value="1"/>
</dbReference>
<evidence type="ECO:0000256" key="1">
    <source>
        <dbReference type="ARBA" id="ARBA00009388"/>
    </source>
</evidence>
<evidence type="ECO:0000259" key="9">
    <source>
        <dbReference type="Pfam" id="PF01447"/>
    </source>
</evidence>
<feature type="domain" description="Peptidase M4" evidence="9">
    <location>
        <begin position="260"/>
        <end position="374"/>
    </location>
</feature>
<dbReference type="AlphaFoldDB" id="A0AA88XS77"/>
<dbReference type="Gene3D" id="3.10.450.40">
    <property type="match status" value="1"/>
</dbReference>
<proteinExistence type="inferred from homology"/>